<name>A0A4P7ND79_PYROR</name>
<reference evidence="2 3" key="1">
    <citation type="journal article" date="2019" name="Mol. Biol. Evol.">
        <title>Blast fungal genomes show frequent chromosomal changes, gene gains and losses, and effector gene turnover.</title>
        <authorList>
            <person name="Gomez Luciano L.B."/>
            <person name="Jason Tsai I."/>
            <person name="Chuma I."/>
            <person name="Tosa Y."/>
            <person name="Chen Y.H."/>
            <person name="Li J.Y."/>
            <person name="Li M.Y."/>
            <person name="Jade Lu M.Y."/>
            <person name="Nakayashiki H."/>
            <person name="Li W.H."/>
        </authorList>
    </citation>
    <scope>NUCLEOTIDE SEQUENCE [LARGE SCALE GENOMIC DNA]</scope>
    <source>
        <strain evidence="2">MZ5-1-6</strain>
    </source>
</reference>
<gene>
    <name evidence="2" type="ORF">PoMZ_04639</name>
</gene>
<feature type="region of interest" description="Disordered" evidence="1">
    <location>
        <begin position="1"/>
        <end position="70"/>
    </location>
</feature>
<evidence type="ECO:0000256" key="1">
    <source>
        <dbReference type="SAM" id="MobiDB-lite"/>
    </source>
</evidence>
<protein>
    <submittedName>
        <fullName evidence="2">Uncharacterized protein</fullName>
    </submittedName>
</protein>
<accession>A0A4P7ND79</accession>
<evidence type="ECO:0000313" key="3">
    <source>
        <dbReference type="Proteomes" id="UP000294847"/>
    </source>
</evidence>
<proteinExistence type="predicted"/>
<evidence type="ECO:0000313" key="2">
    <source>
        <dbReference type="EMBL" id="QBZ59676.1"/>
    </source>
</evidence>
<dbReference type="EMBL" id="CP034206">
    <property type="protein sequence ID" value="QBZ59676.1"/>
    <property type="molecule type" value="Genomic_DNA"/>
</dbReference>
<sequence length="528" mass="58698">MTSYDSIRNDRDSQLEQPEDELIASSKGNPILDQDGTGARPLPTMRRLPSATNPDPPVVWQQGSGPRASYRHRRQARRDCTHSTVVRFHDDNFVCPNCLCEPIEGYVYHCVEDLELRLNNAIFEDNFVAWDEFGEGLAKLVKPPARGPDRRTTADRQTILAEMTAEQKANYTEEEIEKLVAQRKHALVAARISAAQAGNTSDKPWVLSPRQECDMEFCHSCRPCFAERSYLSLNGIVNGDVPATAALGFGFHAYSSRPLYDPNVTRNLGLRRPPEPFPASHTQFNLMDLIESHLNQLNTYPPPQQNFDFQHSHAVGYPLGSIMNESHEPKAGSGFFGCEVVRPPWTPPPTPPLIECNDQGEANGGSTVIPHDGRSPISIRGNSFVRQQVFQTVPGGIVHSSADDLGEKIPRNLPACIFEQDRLKYLTEEACDVGLGLPFSQEEYKFACSTMLPPADFDEVFALNDGDTRSASTLVVKHLDLSHDLRPKTKMERIEEEEGHFGENPLQVVDGIALTEEAVQTGTPDIVI</sequence>
<organism evidence="2 3">
    <name type="scientific">Pyricularia oryzae</name>
    <name type="common">Rice blast fungus</name>
    <name type="synonym">Magnaporthe oryzae</name>
    <dbReference type="NCBI Taxonomy" id="318829"/>
    <lineage>
        <taxon>Eukaryota</taxon>
        <taxon>Fungi</taxon>
        <taxon>Dikarya</taxon>
        <taxon>Ascomycota</taxon>
        <taxon>Pezizomycotina</taxon>
        <taxon>Sordariomycetes</taxon>
        <taxon>Sordariomycetidae</taxon>
        <taxon>Magnaporthales</taxon>
        <taxon>Pyriculariaceae</taxon>
        <taxon>Pyricularia</taxon>
    </lineage>
</organism>
<dbReference type="AlphaFoldDB" id="A0A4P7ND79"/>
<dbReference type="Proteomes" id="UP000294847">
    <property type="component" value="Chromosome 3"/>
</dbReference>